<reference evidence="1" key="1">
    <citation type="submission" date="2023-10" db="EMBL/GenBank/DDBJ databases">
        <title>Genome assembly of Pristionchus species.</title>
        <authorList>
            <person name="Yoshida K."/>
            <person name="Sommer R.J."/>
        </authorList>
    </citation>
    <scope>NUCLEOTIDE SEQUENCE</scope>
    <source>
        <strain evidence="1">RS0144</strain>
    </source>
</reference>
<dbReference type="InterPro" id="IPR053295">
    <property type="entry name" value="Innate_immunity_reg"/>
</dbReference>
<protein>
    <submittedName>
        <fullName evidence="1">Uncharacterized protein</fullName>
    </submittedName>
</protein>
<evidence type="ECO:0000313" key="1">
    <source>
        <dbReference type="EMBL" id="GMS99283.1"/>
    </source>
</evidence>
<proteinExistence type="predicted"/>
<organism evidence="1 2">
    <name type="scientific">Pristionchus entomophagus</name>
    <dbReference type="NCBI Taxonomy" id="358040"/>
    <lineage>
        <taxon>Eukaryota</taxon>
        <taxon>Metazoa</taxon>
        <taxon>Ecdysozoa</taxon>
        <taxon>Nematoda</taxon>
        <taxon>Chromadorea</taxon>
        <taxon>Rhabditida</taxon>
        <taxon>Rhabditina</taxon>
        <taxon>Diplogasteromorpha</taxon>
        <taxon>Diplogasteroidea</taxon>
        <taxon>Neodiplogasteridae</taxon>
        <taxon>Pristionchus</taxon>
    </lineage>
</organism>
<comment type="caution">
    <text evidence="1">The sequence shown here is derived from an EMBL/GenBank/DDBJ whole genome shotgun (WGS) entry which is preliminary data.</text>
</comment>
<sequence length="374" mass="42158">GVLGAVAAGLSSFALTPGSTIYVITDALSDDDYTDIETVLQISSYWKATINFLYTPEIVTCDYDLQNPGFRAYEEIANRLGGMAWRIDDKYMVFDVLYKYMHSIIYKSQLMLTLDRDECENGVWRDIHIEKNSYHLVFITRGSNFTLEIIGPSGETPSSYVIIEEGQFSVQKIPDGPAGVYHIRTHTTDPTTACSVRAYQTHDQELPTDAPTEAFWAVTLGLNTDNGLMQPLAGVDNHPMFHVKNGDYLEYNGLDDGRYVGYEDYDRSFAFLNMYAVREGVEQEVYASSGLYRDGCTFNFYFPSFRCRPNEILHYEFRLRSEVGLYIQRGGVMACSHREWEQSTLPTSPTTHSPTTAPPIPSGQGVYCDCGVDK</sequence>
<keyword evidence="2" id="KW-1185">Reference proteome</keyword>
<dbReference type="EMBL" id="BTSX01000005">
    <property type="protein sequence ID" value="GMS99283.1"/>
    <property type="molecule type" value="Genomic_DNA"/>
</dbReference>
<accession>A0AAV5TXL4</accession>
<dbReference type="PANTHER" id="PTHR47324:SF1">
    <property type="entry name" value="EGF-LIKE DOMAIN-CONTAINING PROTEIN-RELATED"/>
    <property type="match status" value="1"/>
</dbReference>
<evidence type="ECO:0000313" key="2">
    <source>
        <dbReference type="Proteomes" id="UP001432027"/>
    </source>
</evidence>
<name>A0AAV5TXL4_9BILA</name>
<dbReference type="AlphaFoldDB" id="A0AAV5TXL4"/>
<dbReference type="Proteomes" id="UP001432027">
    <property type="component" value="Unassembled WGS sequence"/>
</dbReference>
<gene>
    <name evidence="1" type="ORF">PENTCL1PPCAC_21458</name>
</gene>
<dbReference type="PANTHER" id="PTHR47324">
    <property type="entry name" value="PROTEIN IRG-7-RELATED"/>
    <property type="match status" value="1"/>
</dbReference>
<feature type="non-terminal residue" evidence="1">
    <location>
        <position position="1"/>
    </location>
</feature>
<feature type="non-terminal residue" evidence="1">
    <location>
        <position position="374"/>
    </location>
</feature>